<dbReference type="GO" id="GO:0008973">
    <property type="term" value="F:phosphopentomutase activity"/>
    <property type="evidence" value="ECO:0007669"/>
    <property type="project" value="TreeGrafter"/>
</dbReference>
<name>A0A2T4U1C1_9BACT</name>
<evidence type="ECO:0000256" key="3">
    <source>
        <dbReference type="ARBA" id="ARBA00022553"/>
    </source>
</evidence>
<dbReference type="Gene3D" id="3.30.310.50">
    <property type="entry name" value="Alpha-D-phosphohexomutase, C-terminal domain"/>
    <property type="match status" value="1"/>
</dbReference>
<dbReference type="PANTHER" id="PTHR45745">
    <property type="entry name" value="PHOSPHOMANNOMUTASE 45A"/>
    <property type="match status" value="1"/>
</dbReference>
<accession>A0A2T4U1C1</accession>
<dbReference type="GO" id="GO:0000287">
    <property type="term" value="F:magnesium ion binding"/>
    <property type="evidence" value="ECO:0007669"/>
    <property type="project" value="InterPro"/>
</dbReference>
<gene>
    <name evidence="12" type="ORF">CLG94_00335</name>
</gene>
<dbReference type="GO" id="GO:0005975">
    <property type="term" value="P:carbohydrate metabolic process"/>
    <property type="evidence" value="ECO:0007669"/>
    <property type="project" value="InterPro"/>
</dbReference>
<comment type="caution">
    <text evidence="12">The sequence shown here is derived from an EMBL/GenBank/DDBJ whole genome shotgun (WGS) entry which is preliminary data.</text>
</comment>
<dbReference type="EMBL" id="NVQC01000007">
    <property type="protein sequence ID" value="PTL37164.1"/>
    <property type="molecule type" value="Genomic_DNA"/>
</dbReference>
<evidence type="ECO:0000259" key="11">
    <source>
        <dbReference type="Pfam" id="PF02880"/>
    </source>
</evidence>
<dbReference type="PANTHER" id="PTHR45745:SF1">
    <property type="entry name" value="PHOSPHOGLUCOMUTASE 2B-RELATED"/>
    <property type="match status" value="1"/>
</dbReference>
<dbReference type="Gene3D" id="3.40.120.10">
    <property type="entry name" value="Alpha-D-Glucose-1,6-Bisphosphate, subunit A, domain 3"/>
    <property type="match status" value="3"/>
</dbReference>
<dbReference type="InterPro" id="IPR036900">
    <property type="entry name" value="A-D-PHexomutase_C_sf"/>
</dbReference>
<dbReference type="Proteomes" id="UP000241436">
    <property type="component" value="Unassembled WGS sequence"/>
</dbReference>
<dbReference type="Pfam" id="PF02879">
    <property type="entry name" value="PGM_PMM_II"/>
    <property type="match status" value="1"/>
</dbReference>
<dbReference type="GO" id="GO:0006166">
    <property type="term" value="P:purine ribonucleoside salvage"/>
    <property type="evidence" value="ECO:0007669"/>
    <property type="project" value="TreeGrafter"/>
</dbReference>
<protein>
    <submittedName>
        <fullName evidence="12">Phosphoglucomutase</fullName>
    </submittedName>
</protein>
<evidence type="ECO:0000256" key="1">
    <source>
        <dbReference type="ARBA" id="ARBA00001946"/>
    </source>
</evidence>
<dbReference type="Pfam" id="PF00408">
    <property type="entry name" value="PGM_PMM_IV"/>
    <property type="match status" value="1"/>
</dbReference>
<sequence length="474" mass="51009">MNPIRFGTSGWRDVIADTFTFANVRLVTRAIAEYLLDEGADQPQVVVGYDTRFLSEAFAAEAATVLAAHGIRVWLTDRDTPTPVIAYEVIRRGAAGGLNITASHNPPEYNGLKFSGPSGGSVPPAVTDRIEKRVQELLAQPEVQYPSLAELEAKGLVVRIDPRPTYLNRLRELVDLKAIAAARLKVAVDLLYGTARGYLDEILREAGCDVQTLHGSSNPAFGGLTPDPSEMNLRELATVVRAGGFHLGLAADGDADRYGIIDKDGGFIEPNYILALLLKHLTTTRGWRMGVARSVATSHLVDAVARLQAVPVYETKVGFKYLGELITQGKVALCGEESAGLSIRGHVPEKDGILAALLVAEMVAIAGGPGVQSLLDTLYAEVGGAIYARRLNLHLTREQQGRLADRLKDLPARVGGLAVVEVNTLDGTKLLLEDGSWFLVRPSGTEPVVRLYLDAHSEAQIEELTTAARALLDV</sequence>
<keyword evidence="3" id="KW-0597">Phosphoprotein</keyword>
<comment type="cofactor">
    <cofactor evidence="1">
        <name>Mg(2+)</name>
        <dbReference type="ChEBI" id="CHEBI:18420"/>
    </cofactor>
</comment>
<dbReference type="InterPro" id="IPR005841">
    <property type="entry name" value="Alpha-D-phosphohexomutase_SF"/>
</dbReference>
<dbReference type="SUPFAM" id="SSF53738">
    <property type="entry name" value="Phosphoglucomutase, first 3 domains"/>
    <property type="match status" value="2"/>
</dbReference>
<reference evidence="13" key="2">
    <citation type="journal article" date="2018" name="Environ. Microbiol.">
        <title>Bloom of a denitrifying methanotroph, 'Candidatus Methylomirabilis limnetica', in a deep stratified lake.</title>
        <authorList>
            <person name="Graf J.S."/>
            <person name="Mayr M.J."/>
            <person name="Marchant H.K."/>
            <person name="Tienken D."/>
            <person name="Hach P.F."/>
            <person name="Brand A."/>
            <person name="Schubert C.J."/>
            <person name="Kuypers M.M."/>
            <person name="Milucka J."/>
        </authorList>
    </citation>
    <scope>NUCLEOTIDE SEQUENCE [LARGE SCALE GENOMIC DNA]</scope>
    <source>
        <strain evidence="13">Zug</strain>
    </source>
</reference>
<dbReference type="InterPro" id="IPR016066">
    <property type="entry name" value="A-D-PHexomutase_CS"/>
</dbReference>
<dbReference type="InterPro" id="IPR005844">
    <property type="entry name" value="A-D-PHexomutase_a/b/a-I"/>
</dbReference>
<dbReference type="InterPro" id="IPR005845">
    <property type="entry name" value="A-D-PHexomutase_a/b/a-II"/>
</dbReference>
<keyword evidence="5 7" id="KW-0460">Magnesium</keyword>
<dbReference type="SUPFAM" id="SSF55957">
    <property type="entry name" value="Phosphoglucomutase, C-terminal domain"/>
    <property type="match status" value="1"/>
</dbReference>
<dbReference type="InterPro" id="IPR005846">
    <property type="entry name" value="A-D-PHexomutase_a/b/a-III"/>
</dbReference>
<evidence type="ECO:0000259" key="10">
    <source>
        <dbReference type="Pfam" id="PF02879"/>
    </source>
</evidence>
<organism evidence="12 13">
    <name type="scientific">Candidatus Methylomirabilis limnetica</name>
    <dbReference type="NCBI Taxonomy" id="2033718"/>
    <lineage>
        <taxon>Bacteria</taxon>
        <taxon>Candidatus Methylomirabilota</taxon>
        <taxon>Candidatus Methylomirabilia</taxon>
        <taxon>Candidatus Methylomirabilales</taxon>
        <taxon>Candidatus Methylomirabilaceae</taxon>
        <taxon>Candidatus Methylomirabilis</taxon>
    </lineage>
</organism>
<feature type="domain" description="Alpha-D-phosphohexomutase C-terminal" evidence="8">
    <location>
        <begin position="411"/>
        <end position="466"/>
    </location>
</feature>
<keyword evidence="13" id="KW-1185">Reference proteome</keyword>
<dbReference type="InterPro" id="IPR016055">
    <property type="entry name" value="A-D-PHexomutase_a/b/a-I/II/III"/>
</dbReference>
<evidence type="ECO:0000313" key="12">
    <source>
        <dbReference type="EMBL" id="PTL37164.1"/>
    </source>
</evidence>
<dbReference type="PROSITE" id="PS00710">
    <property type="entry name" value="PGM_PMM"/>
    <property type="match status" value="1"/>
</dbReference>
<evidence type="ECO:0000256" key="4">
    <source>
        <dbReference type="ARBA" id="ARBA00022723"/>
    </source>
</evidence>
<dbReference type="PRINTS" id="PR00509">
    <property type="entry name" value="PGMPMM"/>
</dbReference>
<reference evidence="12 13" key="1">
    <citation type="submission" date="2017-09" db="EMBL/GenBank/DDBJ databases">
        <title>Bloom of a denitrifying methanotroph, Candidatus Methylomirabilis limnetica, in a deep stratified lake.</title>
        <authorList>
            <person name="Graf J.S."/>
            <person name="Marchant H.K."/>
            <person name="Tienken D."/>
            <person name="Hach P.F."/>
            <person name="Brand A."/>
            <person name="Schubert C.J."/>
            <person name="Kuypers M.M."/>
            <person name="Milucka J."/>
        </authorList>
    </citation>
    <scope>NUCLEOTIDE SEQUENCE [LARGE SCALE GENOMIC DNA]</scope>
    <source>
        <strain evidence="12 13">Zug</strain>
    </source>
</reference>
<comment type="similarity">
    <text evidence="2 7">Belongs to the phosphohexose mutase family.</text>
</comment>
<evidence type="ECO:0000313" key="13">
    <source>
        <dbReference type="Proteomes" id="UP000241436"/>
    </source>
</evidence>
<feature type="domain" description="Alpha-D-phosphohexomutase alpha/beta/alpha" evidence="9">
    <location>
        <begin position="5"/>
        <end position="136"/>
    </location>
</feature>
<evidence type="ECO:0000259" key="8">
    <source>
        <dbReference type="Pfam" id="PF00408"/>
    </source>
</evidence>
<dbReference type="InterPro" id="IPR005843">
    <property type="entry name" value="A-D-PHexomutase_C"/>
</dbReference>
<dbReference type="CDD" id="cd05800">
    <property type="entry name" value="PGM_like2"/>
    <property type="match status" value="1"/>
</dbReference>
<feature type="domain" description="Alpha-D-phosphohexomutase alpha/beta/alpha" evidence="11">
    <location>
        <begin position="270"/>
        <end position="378"/>
    </location>
</feature>
<evidence type="ECO:0000256" key="6">
    <source>
        <dbReference type="ARBA" id="ARBA00023235"/>
    </source>
</evidence>
<keyword evidence="6" id="KW-0413">Isomerase</keyword>
<evidence type="ECO:0000256" key="5">
    <source>
        <dbReference type="ARBA" id="ARBA00022842"/>
    </source>
</evidence>
<dbReference type="AlphaFoldDB" id="A0A2T4U1C1"/>
<dbReference type="Pfam" id="PF02880">
    <property type="entry name" value="PGM_PMM_III"/>
    <property type="match status" value="1"/>
</dbReference>
<evidence type="ECO:0000256" key="7">
    <source>
        <dbReference type="RuleBase" id="RU004326"/>
    </source>
</evidence>
<evidence type="ECO:0000256" key="2">
    <source>
        <dbReference type="ARBA" id="ARBA00010231"/>
    </source>
</evidence>
<keyword evidence="4 7" id="KW-0479">Metal-binding</keyword>
<dbReference type="Pfam" id="PF02878">
    <property type="entry name" value="PGM_PMM_I"/>
    <property type="match status" value="1"/>
</dbReference>
<evidence type="ECO:0000259" key="9">
    <source>
        <dbReference type="Pfam" id="PF02878"/>
    </source>
</evidence>
<dbReference type="RefSeq" id="WP_107560917.1">
    <property type="nucleotide sequence ID" value="NZ_NVQC01000007.1"/>
</dbReference>
<feature type="domain" description="Alpha-D-phosphohexomutase alpha/beta/alpha" evidence="10">
    <location>
        <begin position="165"/>
        <end position="265"/>
    </location>
</feature>
<dbReference type="OrthoDB" id="9806956at2"/>
<proteinExistence type="inferred from homology"/>